<evidence type="ECO:0000256" key="2">
    <source>
        <dbReference type="SAM" id="SignalP"/>
    </source>
</evidence>
<dbReference type="EMBL" id="GGFL01010492">
    <property type="protein sequence ID" value="MBW74670.1"/>
    <property type="molecule type" value="Transcribed_RNA"/>
</dbReference>
<name>A0A2M4DAS1_ANODA</name>
<feature type="chain" id="PRO_5014688876" evidence="2">
    <location>
        <begin position="24"/>
        <end position="116"/>
    </location>
</feature>
<feature type="signal peptide" evidence="2">
    <location>
        <begin position="1"/>
        <end position="23"/>
    </location>
</feature>
<dbReference type="AlphaFoldDB" id="A0A2M4DAS1"/>
<evidence type="ECO:0000256" key="1">
    <source>
        <dbReference type="SAM" id="MobiDB-lite"/>
    </source>
</evidence>
<keyword evidence="2" id="KW-0732">Signal</keyword>
<sequence>MCELLASGLGCWWCCFAYLAAHANTCQSHLRMRFCGGMLQRHQSIVRKDRAKFINGETEERDRSKLQGGQTKPSIASSVAFFPLSRRRKQTERNQPPDPWTYFSPSLCNTVIGRFW</sequence>
<protein>
    <submittedName>
        <fullName evidence="3">Putative secreted protein</fullName>
    </submittedName>
</protein>
<feature type="region of interest" description="Disordered" evidence="1">
    <location>
        <begin position="57"/>
        <end position="103"/>
    </location>
</feature>
<feature type="compositionally biased region" description="Polar residues" evidence="1">
    <location>
        <begin position="67"/>
        <end position="77"/>
    </location>
</feature>
<evidence type="ECO:0000313" key="3">
    <source>
        <dbReference type="EMBL" id="MBW74670.1"/>
    </source>
</evidence>
<proteinExistence type="predicted"/>
<reference evidence="3" key="1">
    <citation type="submission" date="2018-01" db="EMBL/GenBank/DDBJ databases">
        <title>An insight into the sialome of Amazonian anophelines.</title>
        <authorList>
            <person name="Ribeiro J.M."/>
            <person name="Scarpassa V."/>
            <person name="Calvo E."/>
        </authorList>
    </citation>
    <scope>NUCLEOTIDE SEQUENCE</scope>
</reference>
<accession>A0A2M4DAS1</accession>
<organism evidence="3">
    <name type="scientific">Anopheles darlingi</name>
    <name type="common">Mosquito</name>
    <dbReference type="NCBI Taxonomy" id="43151"/>
    <lineage>
        <taxon>Eukaryota</taxon>
        <taxon>Metazoa</taxon>
        <taxon>Ecdysozoa</taxon>
        <taxon>Arthropoda</taxon>
        <taxon>Hexapoda</taxon>
        <taxon>Insecta</taxon>
        <taxon>Pterygota</taxon>
        <taxon>Neoptera</taxon>
        <taxon>Endopterygota</taxon>
        <taxon>Diptera</taxon>
        <taxon>Nematocera</taxon>
        <taxon>Culicoidea</taxon>
        <taxon>Culicidae</taxon>
        <taxon>Anophelinae</taxon>
        <taxon>Anopheles</taxon>
    </lineage>
</organism>